<dbReference type="EMBL" id="CAJNRD030001124">
    <property type="protein sequence ID" value="CAG5106990.1"/>
    <property type="molecule type" value="Genomic_DNA"/>
</dbReference>
<proteinExistence type="predicted"/>
<organism evidence="1 2">
    <name type="scientific">Cotesia congregata</name>
    <name type="common">Parasitoid wasp</name>
    <name type="synonym">Apanteles congregatus</name>
    <dbReference type="NCBI Taxonomy" id="51543"/>
    <lineage>
        <taxon>Eukaryota</taxon>
        <taxon>Metazoa</taxon>
        <taxon>Ecdysozoa</taxon>
        <taxon>Arthropoda</taxon>
        <taxon>Hexapoda</taxon>
        <taxon>Insecta</taxon>
        <taxon>Pterygota</taxon>
        <taxon>Neoptera</taxon>
        <taxon>Endopterygota</taxon>
        <taxon>Hymenoptera</taxon>
        <taxon>Apocrita</taxon>
        <taxon>Ichneumonoidea</taxon>
        <taxon>Braconidae</taxon>
        <taxon>Microgastrinae</taxon>
        <taxon>Cotesia</taxon>
    </lineage>
</organism>
<reference evidence="1" key="1">
    <citation type="submission" date="2021-04" db="EMBL/GenBank/DDBJ databases">
        <authorList>
            <person name="Chebbi M.A.C M."/>
        </authorList>
    </citation>
    <scope>NUCLEOTIDE SEQUENCE</scope>
</reference>
<dbReference type="AlphaFoldDB" id="A0A8J2HMJ8"/>
<comment type="caution">
    <text evidence="1">The sequence shown here is derived from an EMBL/GenBank/DDBJ whole genome shotgun (WGS) entry which is preliminary data.</text>
</comment>
<evidence type="ECO:0000313" key="1">
    <source>
        <dbReference type="EMBL" id="CAG5106990.1"/>
    </source>
</evidence>
<name>A0A8J2HMJ8_COTCN</name>
<gene>
    <name evidence="1" type="ORF">HICCMSTLAB_LOCUS12530</name>
</gene>
<accession>A0A8J2HMJ8</accession>
<sequence>MRIVPSIIVYNHSGYLISVIPPAHYSSVSWSILCKPIISFAEVIKNTAATVMSVGSKNNRWTGVCIASDPSAVNRKHH</sequence>
<dbReference type="Proteomes" id="UP000786811">
    <property type="component" value="Unassembled WGS sequence"/>
</dbReference>
<protein>
    <submittedName>
        <fullName evidence="1">Uncharacterized protein</fullName>
    </submittedName>
</protein>
<keyword evidence="2" id="KW-1185">Reference proteome</keyword>
<evidence type="ECO:0000313" key="2">
    <source>
        <dbReference type="Proteomes" id="UP000786811"/>
    </source>
</evidence>